<gene>
    <name evidence="2" type="ORF">DFH01_16730</name>
</gene>
<organism evidence="2 3">
    <name type="scientific">Falsiroseomonas bella</name>
    <dbReference type="NCBI Taxonomy" id="2184016"/>
    <lineage>
        <taxon>Bacteria</taxon>
        <taxon>Pseudomonadati</taxon>
        <taxon>Pseudomonadota</taxon>
        <taxon>Alphaproteobacteria</taxon>
        <taxon>Acetobacterales</taxon>
        <taxon>Roseomonadaceae</taxon>
        <taxon>Falsiroseomonas</taxon>
    </lineage>
</organism>
<comment type="caution">
    <text evidence="2">The sequence shown here is derived from an EMBL/GenBank/DDBJ whole genome shotgun (WGS) entry which is preliminary data.</text>
</comment>
<keyword evidence="3" id="KW-1185">Reference proteome</keyword>
<accession>A0A317FE06</accession>
<evidence type="ECO:0000256" key="1">
    <source>
        <dbReference type="SAM" id="MobiDB-lite"/>
    </source>
</evidence>
<sequence>MPSPLPYPVPWSTPLRPPGLGDALDPPGGSKPRVVPSLIPAVAAVVAIAAERTRASGELHALRDAIEAVLDKAAREGR</sequence>
<feature type="region of interest" description="Disordered" evidence="1">
    <location>
        <begin position="1"/>
        <end position="31"/>
    </location>
</feature>
<dbReference type="AlphaFoldDB" id="A0A317FE06"/>
<name>A0A317FE06_9PROT</name>
<dbReference type="RefSeq" id="WP_109871565.1">
    <property type="nucleotide sequence ID" value="NZ_QGNA01000003.1"/>
</dbReference>
<protein>
    <submittedName>
        <fullName evidence="2">Uncharacterized protein</fullName>
    </submittedName>
</protein>
<dbReference type="EMBL" id="QGNA01000003">
    <property type="protein sequence ID" value="PWS36773.1"/>
    <property type="molecule type" value="Genomic_DNA"/>
</dbReference>
<evidence type="ECO:0000313" key="3">
    <source>
        <dbReference type="Proteomes" id="UP000245765"/>
    </source>
</evidence>
<feature type="compositionally biased region" description="Pro residues" evidence="1">
    <location>
        <begin position="1"/>
        <end position="17"/>
    </location>
</feature>
<dbReference type="Proteomes" id="UP000245765">
    <property type="component" value="Unassembled WGS sequence"/>
</dbReference>
<feature type="compositionally biased region" description="Low complexity" evidence="1">
    <location>
        <begin position="18"/>
        <end position="31"/>
    </location>
</feature>
<reference evidence="3" key="1">
    <citation type="submission" date="2018-05" db="EMBL/GenBank/DDBJ databases">
        <authorList>
            <person name="Du Z."/>
            <person name="Wang X."/>
        </authorList>
    </citation>
    <scope>NUCLEOTIDE SEQUENCE [LARGE SCALE GENOMIC DNA]</scope>
    <source>
        <strain evidence="3">CQN31</strain>
    </source>
</reference>
<evidence type="ECO:0000313" key="2">
    <source>
        <dbReference type="EMBL" id="PWS36773.1"/>
    </source>
</evidence>
<proteinExistence type="predicted"/>